<protein>
    <submittedName>
        <fullName evidence="3">Peptidase S1 and S6</fullName>
    </submittedName>
</protein>
<dbReference type="Proteomes" id="UP001152519">
    <property type="component" value="Unassembled WGS sequence"/>
</dbReference>
<dbReference type="Gene3D" id="1.10.530.10">
    <property type="match status" value="1"/>
</dbReference>
<proteinExistence type="predicted"/>
<dbReference type="RefSeq" id="WP_251485845.1">
    <property type="nucleotide sequence ID" value="NZ_CAJSLV010000042.1"/>
</dbReference>
<reference evidence="3" key="1">
    <citation type="submission" date="2021-05" db="EMBL/GenBank/DDBJ databases">
        <authorList>
            <person name="Arsene-Ploetze F."/>
        </authorList>
    </citation>
    <scope>NUCLEOTIDE SEQUENCE</scope>
    <source>
        <strain evidence="3">DSM 42138</strain>
    </source>
</reference>
<comment type="caution">
    <text evidence="3">The sequence shown here is derived from an EMBL/GenBank/DDBJ whole genome shotgun (WGS) entry which is preliminary data.</text>
</comment>
<dbReference type="InterPro" id="IPR023346">
    <property type="entry name" value="Lysozyme-like_dom_sf"/>
</dbReference>
<evidence type="ECO:0000313" key="3">
    <source>
        <dbReference type="EMBL" id="CAG6391899.1"/>
    </source>
</evidence>
<name>A0A9W4DKL1_9ACTN</name>
<accession>A0A9W4DKL1</accession>
<gene>
    <name evidence="3" type="ORF">SCOCK_140097</name>
</gene>
<dbReference type="InterPro" id="IPR023294">
    <property type="entry name" value="Tachylectin2"/>
</dbReference>
<feature type="domain" description="Tachylectin 2" evidence="2">
    <location>
        <begin position="116"/>
        <end position="250"/>
    </location>
</feature>
<evidence type="ECO:0000259" key="2">
    <source>
        <dbReference type="Pfam" id="PF14517"/>
    </source>
</evidence>
<dbReference type="InterPro" id="IPR036813">
    <property type="entry name" value="Tachylectin2_sf"/>
</dbReference>
<dbReference type="SUPFAM" id="SSF50934">
    <property type="entry name" value="Tachylectin-2"/>
    <property type="match status" value="1"/>
</dbReference>
<evidence type="ECO:0000313" key="4">
    <source>
        <dbReference type="Proteomes" id="UP001152519"/>
    </source>
</evidence>
<feature type="signal peptide" evidence="1">
    <location>
        <begin position="1"/>
        <end position="34"/>
    </location>
</feature>
<organism evidence="3 4">
    <name type="scientific">Actinacidiphila cocklensis</name>
    <dbReference type="NCBI Taxonomy" id="887465"/>
    <lineage>
        <taxon>Bacteria</taxon>
        <taxon>Bacillati</taxon>
        <taxon>Actinomycetota</taxon>
        <taxon>Actinomycetes</taxon>
        <taxon>Kitasatosporales</taxon>
        <taxon>Streptomycetaceae</taxon>
        <taxon>Actinacidiphila</taxon>
    </lineage>
</organism>
<keyword evidence="4" id="KW-1185">Reference proteome</keyword>
<dbReference type="SUPFAM" id="SSF53955">
    <property type="entry name" value="Lysozyme-like"/>
    <property type="match status" value="1"/>
</dbReference>
<evidence type="ECO:0000256" key="1">
    <source>
        <dbReference type="SAM" id="SignalP"/>
    </source>
</evidence>
<dbReference type="Gene3D" id="2.115.10.10">
    <property type="entry name" value="Tachylectin 2"/>
    <property type="match status" value="1"/>
</dbReference>
<sequence length="394" mass="42283">MLRSSRVRRAVTGLLAACSLGFGFLTATTGSAQADTTCAGSVSVYGILSDGQLTYSAINPSNGDRLKTLIGPALGFTPKAMATLNFNTVLVTSTSGDLYRVDIQTNVNALTLAGVTKIWDGGWTEDKLAYDGRGHLFGTAGGTLLQYLVSEDKPAGPAHIGQRAIIGDGFVLKTLTATGQDRLLATSSDGRLIDYAIDSTSTTKWASHTLKSDGWSGFNQLLSPGGGLYYGRTSAGGMYWYKDANPLDGSGSDIAYHNDDPVDASGWTQTFLSAMPNSYSCTSVLDRDNITEVKAVGRQMMNDFKSSWATTSQWSCLETLWDHESGWRWNADNPTSSAYGIPQSLPGSKMASAGDDWLTNPVTQIAWGLDYISQVYGSPCAAWSAWQSRDPHWY</sequence>
<dbReference type="Pfam" id="PF14517">
    <property type="entry name" value="Tachylectin"/>
    <property type="match status" value="1"/>
</dbReference>
<keyword evidence="1" id="KW-0732">Signal</keyword>
<dbReference type="EMBL" id="CAJSLV010000042">
    <property type="protein sequence ID" value="CAG6391899.1"/>
    <property type="molecule type" value="Genomic_DNA"/>
</dbReference>
<feature type="chain" id="PRO_5040954327" evidence="1">
    <location>
        <begin position="35"/>
        <end position="394"/>
    </location>
</feature>
<dbReference type="AlphaFoldDB" id="A0A9W4DKL1"/>